<evidence type="ECO:0000313" key="7">
    <source>
        <dbReference type="Proteomes" id="UP000549394"/>
    </source>
</evidence>
<keyword evidence="2 3" id="KW-0378">Hydrolase</keyword>
<sequence length="620" mass="69831">MQLILIASVLLAAVATADKVFVETTLGLLEGHTVSLSSGVKVNSFLGFNFAKPPVGPLRFKPPEVPERQSLIVADTLGAACPQGRTGVILLTHPLWDRFSEDCLNMNVYSPNATNTEKLPVFVWFHGGGYGGGANIQYPGHFLAAKGTVVVVPNYRVGALGFMSTKGPNAAATGNYGLMDQRLALQWVQDNIENFGGDKDKVTIFGQSAGASSAGLLTLAPSTKNLFAQAILESGADLNIWAYNEDLQKPWTYTAEVAKKLNCTRPNDQEMMDCLRTIDADVLRQNQGFTCTPGFYCLGFTPVVDGEFIPKDPYEIRESGEAKKCPMIVGQTTEDGSLYTASLVPVANDGPMNMTVWIREMRKLTERFSVAFPNRSEDAVKLQQWYYRNWDEPEDEEANRQKFNEISTDFGWGFTQDYQARIISKDSDIFMFLLGYRSDNSYDTLPAWLGVMHNAELPYVWGYTYLNENPEVQEDQEFFFDIVAWNDLDDKYSDYFQELWINFAKTGNPTPTPVKPPSDQPETNWTGYKETEKNYLYIGKNDINMKKNYRQLSFAYWRHLMPMLANSDSSKGGRNGIPSQQQLVDKMYAEMYENSLKLRSDKSPFKRNPKMKPAMFPHKN</sequence>
<dbReference type="InterPro" id="IPR029058">
    <property type="entry name" value="AB_hydrolase_fold"/>
</dbReference>
<accession>A0A7I8VQD5</accession>
<dbReference type="EMBL" id="CAJFCJ010000009">
    <property type="protein sequence ID" value="CAD5118434.1"/>
    <property type="molecule type" value="Genomic_DNA"/>
</dbReference>
<dbReference type="AlphaFoldDB" id="A0A7I8VQD5"/>
<dbReference type="GO" id="GO:0016787">
    <property type="term" value="F:hydrolase activity"/>
    <property type="evidence" value="ECO:0007669"/>
    <property type="project" value="UniProtKB-KW"/>
</dbReference>
<proteinExistence type="inferred from homology"/>
<organism evidence="6 7">
    <name type="scientific">Dimorphilus gyrociliatus</name>
    <dbReference type="NCBI Taxonomy" id="2664684"/>
    <lineage>
        <taxon>Eukaryota</taxon>
        <taxon>Metazoa</taxon>
        <taxon>Spiralia</taxon>
        <taxon>Lophotrochozoa</taxon>
        <taxon>Annelida</taxon>
        <taxon>Polychaeta</taxon>
        <taxon>Polychaeta incertae sedis</taxon>
        <taxon>Dinophilidae</taxon>
        <taxon>Dimorphilus</taxon>
    </lineage>
</organism>
<feature type="chain" id="PRO_5029949725" description="Carboxylic ester hydrolase" evidence="3">
    <location>
        <begin position="18"/>
        <end position="620"/>
    </location>
</feature>
<comment type="caution">
    <text evidence="6">The sequence shown here is derived from an EMBL/GenBank/DDBJ whole genome shotgun (WGS) entry which is preliminary data.</text>
</comment>
<evidence type="ECO:0000256" key="4">
    <source>
        <dbReference type="SAM" id="MobiDB-lite"/>
    </source>
</evidence>
<feature type="region of interest" description="Disordered" evidence="4">
    <location>
        <begin position="600"/>
        <end position="620"/>
    </location>
</feature>
<feature type="domain" description="Carboxylesterase type B" evidence="5">
    <location>
        <begin position="21"/>
        <end position="557"/>
    </location>
</feature>
<dbReference type="PANTHER" id="PTHR43903">
    <property type="entry name" value="NEUROLIGIN"/>
    <property type="match status" value="1"/>
</dbReference>
<protein>
    <recommendedName>
        <fullName evidence="3">Carboxylic ester hydrolase</fullName>
        <ecNumber evidence="3">3.1.1.-</ecNumber>
    </recommendedName>
</protein>
<dbReference type="OrthoDB" id="408631at2759"/>
<dbReference type="PROSITE" id="PS00122">
    <property type="entry name" value="CARBOXYLESTERASE_B_1"/>
    <property type="match status" value="1"/>
</dbReference>
<dbReference type="InterPro" id="IPR002018">
    <property type="entry name" value="CarbesteraseB"/>
</dbReference>
<dbReference type="Gene3D" id="3.40.50.1820">
    <property type="entry name" value="alpha/beta hydrolase"/>
    <property type="match status" value="1"/>
</dbReference>
<dbReference type="EC" id="3.1.1.-" evidence="3"/>
<dbReference type="Pfam" id="PF00135">
    <property type="entry name" value="COesterase"/>
    <property type="match status" value="1"/>
</dbReference>
<evidence type="ECO:0000313" key="6">
    <source>
        <dbReference type="EMBL" id="CAD5118434.1"/>
    </source>
</evidence>
<dbReference type="InterPro" id="IPR051093">
    <property type="entry name" value="Neuroligin/BSAL"/>
</dbReference>
<evidence type="ECO:0000259" key="5">
    <source>
        <dbReference type="Pfam" id="PF00135"/>
    </source>
</evidence>
<dbReference type="SUPFAM" id="SSF53474">
    <property type="entry name" value="alpha/beta-Hydrolases"/>
    <property type="match status" value="1"/>
</dbReference>
<keyword evidence="3" id="KW-0732">Signal</keyword>
<keyword evidence="7" id="KW-1185">Reference proteome</keyword>
<dbReference type="Proteomes" id="UP000549394">
    <property type="component" value="Unassembled WGS sequence"/>
</dbReference>
<gene>
    <name evidence="6" type="ORF">DGYR_LOCUS6808</name>
</gene>
<name>A0A7I8VQD5_9ANNE</name>
<comment type="similarity">
    <text evidence="1 3">Belongs to the type-B carboxylesterase/lipase family.</text>
</comment>
<dbReference type="InterPro" id="IPR019826">
    <property type="entry name" value="Carboxylesterase_B_AS"/>
</dbReference>
<evidence type="ECO:0000256" key="1">
    <source>
        <dbReference type="ARBA" id="ARBA00005964"/>
    </source>
</evidence>
<feature type="signal peptide" evidence="3">
    <location>
        <begin position="1"/>
        <end position="17"/>
    </location>
</feature>
<evidence type="ECO:0000256" key="3">
    <source>
        <dbReference type="RuleBase" id="RU361235"/>
    </source>
</evidence>
<reference evidence="6 7" key="1">
    <citation type="submission" date="2020-08" db="EMBL/GenBank/DDBJ databases">
        <authorList>
            <person name="Hejnol A."/>
        </authorList>
    </citation>
    <scope>NUCLEOTIDE SEQUENCE [LARGE SCALE GENOMIC DNA]</scope>
</reference>
<evidence type="ECO:0000256" key="2">
    <source>
        <dbReference type="ARBA" id="ARBA00022801"/>
    </source>
</evidence>